<dbReference type="Proteomes" id="UP000294558">
    <property type="component" value="Unassembled WGS sequence"/>
</dbReference>
<proteinExistence type="predicted"/>
<evidence type="ECO:0000259" key="8">
    <source>
        <dbReference type="Pfam" id="PF02775"/>
    </source>
</evidence>
<dbReference type="InterPro" id="IPR029061">
    <property type="entry name" value="THDP-binding"/>
</dbReference>
<keyword evidence="2" id="KW-0004">4Fe-4S</keyword>
<keyword evidence="10" id="KW-0670">Pyruvate</keyword>
<keyword evidence="3" id="KW-0249">Electron transport</keyword>
<dbReference type="GO" id="GO:0045333">
    <property type="term" value="P:cellular respiration"/>
    <property type="evidence" value="ECO:0007669"/>
    <property type="project" value="UniProtKB-ARBA"/>
</dbReference>
<dbReference type="InterPro" id="IPR002880">
    <property type="entry name" value="Pyrv_Fd/Flavodoxin_OxRdtase_N"/>
</dbReference>
<dbReference type="InterPro" id="IPR009014">
    <property type="entry name" value="Transketo_C/PFOR_II"/>
</dbReference>
<dbReference type="PANTHER" id="PTHR48084:SF3">
    <property type="entry name" value="SUBUNIT OF PYRUVATE:FLAVODOXIN OXIDOREDUCTASE"/>
    <property type="match status" value="1"/>
</dbReference>
<keyword evidence="6" id="KW-0411">Iron-sulfur</keyword>
<accession>A0A4R7I236</accession>
<reference evidence="10 11" key="1">
    <citation type="submission" date="2019-03" db="EMBL/GenBank/DDBJ databases">
        <title>Sequencing the genomes of 1000 actinobacteria strains.</title>
        <authorList>
            <person name="Klenk H.-P."/>
        </authorList>
    </citation>
    <scope>NUCLEOTIDE SEQUENCE [LARGE SCALE GENOMIC DNA]</scope>
    <source>
        <strain evidence="10 11">DSM 18936</strain>
    </source>
</reference>
<dbReference type="SUPFAM" id="SSF53323">
    <property type="entry name" value="Pyruvate-ferredoxin oxidoreductase, PFOR, domain III"/>
    <property type="match status" value="1"/>
</dbReference>
<dbReference type="InterPro" id="IPR019752">
    <property type="entry name" value="Pyrv/ketoisovalerate_OxRed_cat"/>
</dbReference>
<evidence type="ECO:0000256" key="2">
    <source>
        <dbReference type="ARBA" id="ARBA00022485"/>
    </source>
</evidence>
<dbReference type="CDD" id="cd07034">
    <property type="entry name" value="TPP_PYR_PFOR_IOR-alpha_like"/>
    <property type="match status" value="1"/>
</dbReference>
<comment type="caution">
    <text evidence="10">The sequence shown here is derived from an EMBL/GenBank/DDBJ whole genome shotgun (WGS) entry which is preliminary data.</text>
</comment>
<dbReference type="Pfam" id="PF02775">
    <property type="entry name" value="TPP_enzyme_C"/>
    <property type="match status" value="1"/>
</dbReference>
<dbReference type="InterPro" id="IPR011766">
    <property type="entry name" value="TPP_enzyme_TPP-bd"/>
</dbReference>
<dbReference type="AlphaFoldDB" id="A0A4R7I236"/>
<keyword evidence="2" id="KW-0479">Metal-binding</keyword>
<keyword evidence="1" id="KW-0813">Transport</keyword>
<dbReference type="PANTHER" id="PTHR48084">
    <property type="entry name" value="2-OXOGLUTARATE OXIDOREDUCTASE SUBUNIT KORB-RELATED"/>
    <property type="match status" value="1"/>
</dbReference>
<evidence type="ECO:0000313" key="10">
    <source>
        <dbReference type="EMBL" id="TDT17652.1"/>
    </source>
</evidence>
<dbReference type="SUPFAM" id="SSF52922">
    <property type="entry name" value="TK C-terminal domain-like"/>
    <property type="match status" value="1"/>
</dbReference>
<dbReference type="Gene3D" id="3.40.920.10">
    <property type="entry name" value="Pyruvate-ferredoxin oxidoreductase, PFOR, domain III"/>
    <property type="match status" value="1"/>
</dbReference>
<keyword evidence="4" id="KW-0560">Oxidoreductase</keyword>
<dbReference type="InterPro" id="IPR051457">
    <property type="entry name" value="2-oxoacid:Fd_oxidoreductase"/>
</dbReference>
<gene>
    <name evidence="10" type="ORF">BDK89_3263</name>
</gene>
<evidence type="ECO:0000256" key="3">
    <source>
        <dbReference type="ARBA" id="ARBA00022982"/>
    </source>
</evidence>
<dbReference type="InterPro" id="IPR002869">
    <property type="entry name" value="Pyrv_flavodox_OxRed_cen"/>
</dbReference>
<organism evidence="10 11">
    <name type="scientific">Ilumatobacter fluminis</name>
    <dbReference type="NCBI Taxonomy" id="467091"/>
    <lineage>
        <taxon>Bacteria</taxon>
        <taxon>Bacillati</taxon>
        <taxon>Actinomycetota</taxon>
        <taxon>Acidimicrobiia</taxon>
        <taxon>Acidimicrobiales</taxon>
        <taxon>Ilumatobacteraceae</taxon>
        <taxon>Ilumatobacter</taxon>
    </lineage>
</organism>
<dbReference type="NCBIfam" id="NF009588">
    <property type="entry name" value="PRK13029.1"/>
    <property type="match status" value="1"/>
</dbReference>
<protein>
    <submittedName>
        <fullName evidence="10">Indolepyruvate ferredoxin oxidoreductase</fullName>
    </submittedName>
</protein>
<dbReference type="EMBL" id="SOAU01000001">
    <property type="protein sequence ID" value="TDT17652.1"/>
    <property type="molecule type" value="Genomic_DNA"/>
</dbReference>
<keyword evidence="5" id="KW-0408">Iron</keyword>
<feature type="domain" description="Pyruvate/ketoisovalerate oxidoreductase catalytic" evidence="7">
    <location>
        <begin position="723"/>
        <end position="912"/>
    </location>
</feature>
<evidence type="ECO:0000256" key="1">
    <source>
        <dbReference type="ARBA" id="ARBA00022448"/>
    </source>
</evidence>
<dbReference type="Pfam" id="PF01558">
    <property type="entry name" value="POR"/>
    <property type="match status" value="1"/>
</dbReference>
<dbReference type="GO" id="GO:0000287">
    <property type="term" value="F:magnesium ion binding"/>
    <property type="evidence" value="ECO:0007669"/>
    <property type="project" value="UniProtKB-ARBA"/>
</dbReference>
<evidence type="ECO:0000256" key="6">
    <source>
        <dbReference type="ARBA" id="ARBA00023014"/>
    </source>
</evidence>
<sequence>MSAYELADRYRRQDGRVFVSGLQAIARLPLDQLLIDRAAGLNTAAFISGYQGSPVGAYGDEVDRAIRAVPDLPIVNQRGVNEELGATAVMGSQLAVTLDDCKYDGVLGIWYGKAPGLDRASDAIRHGVFAGAAPKGGVVAVVGDDPSAKSSTLPTSSDATLHDLHMPVLYPGDAQEALDLSRHAVAVSRASGIWAGLKVVTAVADGTGTIDVHPERVTPIIPEWEVDGKPYVPQPNGRLITPYTLEMEQEFHEVRTQIAREYAVLNRLNRATVYSGDDWVGIAASGHTYHELREALRLIGLDTDDDLRAAGIRLAQLMMPLPLDRHDVRRFAQGLSDVIVVEEKNPTLELLVRDALYDVPDRPRVWGKIDEEGRSLLPYNGLLDATTIVPALRHHLSKRIADRLAPEPPPERQRDLIPLTVNRAPFYCSGCPHNRSTRTESGTLVGGGIGCHGMIALMDPERVGDMVGLTCMGNEGTQWIGMQPFVERDHLIQNLGDGTFFHSGSLAIRASVAAGTDITYKLLHNGTVAMTGGQDAAGAVDVPEIATMLKAEGVRRIIVTSDAPERFDGVTFPAGVEVWDRVRFDEAQTTLAAVKGTTVLIHDQGCAAEKRRARSRGLIAKPGFRVVINERICEGCGDCGDKSNCLSVQPIDTPYGRKTAIHQTSCNFDMTCLEGDCPAFATVSVDPDARPEAREIPAAPTEFPTPTWLVDPDEFSLRLSGIGGTGVVTVSQIIGTAAMLDGFHVRGLDQTGLSQKAGTVTSDVRVSRIAPASSNHVVPGGVDCYLSFDLLSGAGDKHLEGASPDRTVVVGSIDAVPTGEMVVDPGGKPFPSFDVLRRRLDQSSRAEHNRYVDAGAVTGGLFGSTATANIFVLGVAAQLGALPIAPEHVERAIELNGVAVDTNIASFRYGRQWVVDPDGVEAIAGITTPRVETLDQLIDRLADDLADWGDRGDARRFRKQIDRVRSAERRIDEHSTVLTEAAARHLHKLMAYKDEYEVARLALLDESQARYRAVGGADTRVTYHLHPPMLRAMGMQKKLKFDKTGAPSFKALRAMKRLRGTKLDPFGYAEVRKVERAMIPEFEAALDTIVAGLDATNLDEAVAIASLPDQVRGYEDIKLRRAEAYRVELAARVAAFG</sequence>
<keyword evidence="11" id="KW-1185">Reference proteome</keyword>
<dbReference type="NCBIfam" id="NF009589">
    <property type="entry name" value="PRK13030.1"/>
    <property type="match status" value="1"/>
</dbReference>
<dbReference type="Pfam" id="PF20169">
    <property type="entry name" value="DUF6537"/>
    <property type="match status" value="1"/>
</dbReference>
<evidence type="ECO:0000313" key="11">
    <source>
        <dbReference type="Proteomes" id="UP000294558"/>
    </source>
</evidence>
<dbReference type="GO" id="GO:0030976">
    <property type="term" value="F:thiamine pyrophosphate binding"/>
    <property type="evidence" value="ECO:0007669"/>
    <property type="project" value="InterPro"/>
</dbReference>
<dbReference type="SUPFAM" id="SSF52518">
    <property type="entry name" value="Thiamin diphosphate-binding fold (THDP-binding)"/>
    <property type="match status" value="2"/>
</dbReference>
<name>A0A4R7I236_9ACTN</name>
<dbReference type="GO" id="GO:0051539">
    <property type="term" value="F:4 iron, 4 sulfur cluster binding"/>
    <property type="evidence" value="ECO:0007669"/>
    <property type="project" value="UniProtKB-KW"/>
</dbReference>
<dbReference type="Gene3D" id="3.40.50.970">
    <property type="match status" value="1"/>
</dbReference>
<evidence type="ECO:0000256" key="4">
    <source>
        <dbReference type="ARBA" id="ARBA00023002"/>
    </source>
</evidence>
<evidence type="ECO:0000256" key="5">
    <source>
        <dbReference type="ARBA" id="ARBA00023004"/>
    </source>
</evidence>
<dbReference type="GO" id="GO:0016625">
    <property type="term" value="F:oxidoreductase activity, acting on the aldehyde or oxo group of donors, iron-sulfur protein as acceptor"/>
    <property type="evidence" value="ECO:0007669"/>
    <property type="project" value="UniProtKB-ARBA"/>
</dbReference>
<dbReference type="InterPro" id="IPR046667">
    <property type="entry name" value="DUF6537"/>
</dbReference>
<evidence type="ECO:0000259" key="7">
    <source>
        <dbReference type="Pfam" id="PF01558"/>
    </source>
</evidence>
<evidence type="ECO:0000259" key="9">
    <source>
        <dbReference type="Pfam" id="PF20169"/>
    </source>
</evidence>
<feature type="domain" description="DUF6537" evidence="9">
    <location>
        <begin position="934"/>
        <end position="1129"/>
    </location>
</feature>
<feature type="domain" description="Thiamine pyrophosphate enzyme TPP-binding" evidence="8">
    <location>
        <begin position="448"/>
        <end position="536"/>
    </location>
</feature>